<dbReference type="InterPro" id="IPR050807">
    <property type="entry name" value="TransReg_Diox_bact_type"/>
</dbReference>
<protein>
    <submittedName>
        <fullName evidence="3">Transcriptional regulator, XRE family</fullName>
    </submittedName>
</protein>
<dbReference type="SUPFAM" id="SSF51182">
    <property type="entry name" value="RmlC-like cupins"/>
    <property type="match status" value="1"/>
</dbReference>
<dbReference type="Pfam" id="PF12844">
    <property type="entry name" value="HTH_19"/>
    <property type="match status" value="1"/>
</dbReference>
<evidence type="ECO:0000259" key="2">
    <source>
        <dbReference type="PROSITE" id="PS50943"/>
    </source>
</evidence>
<dbReference type="InterPro" id="IPR001387">
    <property type="entry name" value="Cro/C1-type_HTH"/>
</dbReference>
<sequence length="212" mass="23661">MTAQEQPPHINVDYFEDLTGDIAESGQSGIDEIGKRLKSLREEKGLSLEELSGRTGYDAEFLAKIERQEIYPQLGTVIKLSKSLDAAFGQVLAGKGDKPYSITRRRDQRTVARSTSHKGQKNIYTYKGLAPEVKGRNMEPLIVHLQPAPEKELSQHDGEEFIYVLKGSVVLEIGEDHFELEPGDSVYYLSTIPHWIAAKDDGATILAVIYDK</sequence>
<gene>
    <name evidence="3" type="ORF">dsmv_2936</name>
</gene>
<dbReference type="GO" id="GO:0005829">
    <property type="term" value="C:cytosol"/>
    <property type="evidence" value="ECO:0007669"/>
    <property type="project" value="TreeGrafter"/>
</dbReference>
<feature type="domain" description="HTH cro/C1-type" evidence="2">
    <location>
        <begin position="37"/>
        <end position="91"/>
    </location>
</feature>
<dbReference type="GO" id="GO:0003700">
    <property type="term" value="F:DNA-binding transcription factor activity"/>
    <property type="evidence" value="ECO:0007669"/>
    <property type="project" value="TreeGrafter"/>
</dbReference>
<dbReference type="eggNOG" id="COG1917">
    <property type="taxonomic scope" value="Bacteria"/>
</dbReference>
<accession>S7TLV7</accession>
<evidence type="ECO:0000256" key="1">
    <source>
        <dbReference type="ARBA" id="ARBA00023125"/>
    </source>
</evidence>
<dbReference type="eggNOG" id="COG1396">
    <property type="taxonomic scope" value="Bacteria"/>
</dbReference>
<dbReference type="RefSeq" id="WP_020878003.1">
    <property type="nucleotide sequence ID" value="NZ_ATHJ01000096.1"/>
</dbReference>
<dbReference type="STRING" id="897.B2D07_14210"/>
<name>S7TLV7_DESML</name>
<dbReference type="Pfam" id="PF07883">
    <property type="entry name" value="Cupin_2"/>
    <property type="match status" value="1"/>
</dbReference>
<dbReference type="OrthoDB" id="5343295at2"/>
<reference evidence="3 4" key="1">
    <citation type="journal article" date="2013" name="Genome Announc.">
        <title>Draft genome sequences for three mercury-methylating, sulfate-reducing bacteria.</title>
        <authorList>
            <person name="Brown S.D."/>
            <person name="Hurt R.A.Jr."/>
            <person name="Gilmour C.C."/>
            <person name="Elias D.A."/>
        </authorList>
    </citation>
    <scope>NUCLEOTIDE SEQUENCE [LARGE SCALE GENOMIC DNA]</scope>
    <source>
        <strain evidence="3 4">DSM 2059</strain>
    </source>
</reference>
<dbReference type="EMBL" id="ATHJ01000096">
    <property type="protein sequence ID" value="EPR37896.1"/>
    <property type="molecule type" value="Genomic_DNA"/>
</dbReference>
<dbReference type="CDD" id="cd00093">
    <property type="entry name" value="HTH_XRE"/>
    <property type="match status" value="1"/>
</dbReference>
<keyword evidence="4" id="KW-1185">Reference proteome</keyword>
<dbReference type="AlphaFoldDB" id="S7TLV7"/>
<dbReference type="InterPro" id="IPR013096">
    <property type="entry name" value="Cupin_2"/>
</dbReference>
<dbReference type="Gene3D" id="2.60.120.10">
    <property type="entry name" value="Jelly Rolls"/>
    <property type="match status" value="1"/>
</dbReference>
<evidence type="ECO:0000313" key="4">
    <source>
        <dbReference type="Proteomes" id="UP000014977"/>
    </source>
</evidence>
<dbReference type="SUPFAM" id="SSF47413">
    <property type="entry name" value="lambda repressor-like DNA-binding domains"/>
    <property type="match status" value="1"/>
</dbReference>
<dbReference type="InterPro" id="IPR010982">
    <property type="entry name" value="Lambda_DNA-bd_dom_sf"/>
</dbReference>
<dbReference type="PROSITE" id="PS50943">
    <property type="entry name" value="HTH_CROC1"/>
    <property type="match status" value="1"/>
</dbReference>
<dbReference type="Proteomes" id="UP000014977">
    <property type="component" value="Unassembled WGS sequence"/>
</dbReference>
<keyword evidence="1" id="KW-0238">DNA-binding</keyword>
<dbReference type="InterPro" id="IPR014710">
    <property type="entry name" value="RmlC-like_jellyroll"/>
</dbReference>
<comment type="caution">
    <text evidence="3">The sequence shown here is derived from an EMBL/GenBank/DDBJ whole genome shotgun (WGS) entry which is preliminary data.</text>
</comment>
<dbReference type="PANTHER" id="PTHR46797:SF1">
    <property type="entry name" value="METHYLPHOSPHONATE SYNTHASE"/>
    <property type="match status" value="1"/>
</dbReference>
<dbReference type="InterPro" id="IPR011051">
    <property type="entry name" value="RmlC_Cupin_sf"/>
</dbReference>
<dbReference type="PANTHER" id="PTHR46797">
    <property type="entry name" value="HTH-TYPE TRANSCRIPTIONAL REGULATOR"/>
    <property type="match status" value="1"/>
</dbReference>
<dbReference type="SMART" id="SM00530">
    <property type="entry name" value="HTH_XRE"/>
    <property type="match status" value="1"/>
</dbReference>
<dbReference type="GO" id="GO:0003677">
    <property type="term" value="F:DNA binding"/>
    <property type="evidence" value="ECO:0007669"/>
    <property type="project" value="UniProtKB-KW"/>
</dbReference>
<evidence type="ECO:0000313" key="3">
    <source>
        <dbReference type="EMBL" id="EPR37896.1"/>
    </source>
</evidence>
<proteinExistence type="predicted"/>
<organism evidence="3 4">
    <name type="scientific">Desulfococcus multivorans DSM 2059</name>
    <dbReference type="NCBI Taxonomy" id="1121405"/>
    <lineage>
        <taxon>Bacteria</taxon>
        <taxon>Pseudomonadati</taxon>
        <taxon>Thermodesulfobacteriota</taxon>
        <taxon>Desulfobacteria</taxon>
        <taxon>Desulfobacterales</taxon>
        <taxon>Desulfococcaceae</taxon>
        <taxon>Desulfococcus</taxon>
    </lineage>
</organism>
<dbReference type="CDD" id="cd02209">
    <property type="entry name" value="cupin_XRE_C"/>
    <property type="match status" value="1"/>
</dbReference>
<dbReference type="Gene3D" id="1.10.260.40">
    <property type="entry name" value="lambda repressor-like DNA-binding domains"/>
    <property type="match status" value="1"/>
</dbReference>